<accession>A0A918DQ73</accession>
<evidence type="ECO:0000313" key="3">
    <source>
        <dbReference type="Proteomes" id="UP000646523"/>
    </source>
</evidence>
<feature type="region of interest" description="Disordered" evidence="1">
    <location>
        <begin position="26"/>
        <end position="60"/>
    </location>
</feature>
<protein>
    <submittedName>
        <fullName evidence="2">Uncharacterized protein</fullName>
    </submittedName>
</protein>
<reference evidence="2" key="1">
    <citation type="journal article" date="2014" name="Int. J. Syst. Evol. Microbiol.">
        <title>Complete genome sequence of Corynebacterium casei LMG S-19264T (=DSM 44701T), isolated from a smear-ripened cheese.</title>
        <authorList>
            <consortium name="US DOE Joint Genome Institute (JGI-PGF)"/>
            <person name="Walter F."/>
            <person name="Albersmeier A."/>
            <person name="Kalinowski J."/>
            <person name="Ruckert C."/>
        </authorList>
    </citation>
    <scope>NUCLEOTIDE SEQUENCE</scope>
    <source>
        <strain evidence="2">CGMCC 4.7368</strain>
    </source>
</reference>
<name>A0A918DQ73_9ACTN</name>
<comment type="caution">
    <text evidence="2">The sequence shown here is derived from an EMBL/GenBank/DDBJ whole genome shotgun (WGS) entry which is preliminary data.</text>
</comment>
<keyword evidence="3" id="KW-1185">Reference proteome</keyword>
<dbReference type="EMBL" id="BMNH01000022">
    <property type="protein sequence ID" value="GGO77508.1"/>
    <property type="molecule type" value="Genomic_DNA"/>
</dbReference>
<sequence length="60" mass="6233">MPASSALLATGEWAELLRNPPLVAGREPSVSKGADATTTLGKRHFLTPVTPSTAESLCAR</sequence>
<dbReference type="Proteomes" id="UP000646523">
    <property type="component" value="Unassembled WGS sequence"/>
</dbReference>
<feature type="compositionally biased region" description="Polar residues" evidence="1">
    <location>
        <begin position="49"/>
        <end position="60"/>
    </location>
</feature>
<evidence type="ECO:0000313" key="2">
    <source>
        <dbReference type="EMBL" id="GGO77508.1"/>
    </source>
</evidence>
<evidence type="ECO:0000256" key="1">
    <source>
        <dbReference type="SAM" id="MobiDB-lite"/>
    </source>
</evidence>
<gene>
    <name evidence="2" type="ORF">GCM10012289_57350</name>
</gene>
<organism evidence="2 3">
    <name type="scientific">Nonomuraea cavernae</name>
    <dbReference type="NCBI Taxonomy" id="2045107"/>
    <lineage>
        <taxon>Bacteria</taxon>
        <taxon>Bacillati</taxon>
        <taxon>Actinomycetota</taxon>
        <taxon>Actinomycetes</taxon>
        <taxon>Streptosporangiales</taxon>
        <taxon>Streptosporangiaceae</taxon>
        <taxon>Nonomuraea</taxon>
    </lineage>
</organism>
<proteinExistence type="predicted"/>
<dbReference type="AlphaFoldDB" id="A0A918DQ73"/>
<reference evidence="2" key="2">
    <citation type="submission" date="2020-09" db="EMBL/GenBank/DDBJ databases">
        <authorList>
            <person name="Sun Q."/>
            <person name="Zhou Y."/>
        </authorList>
    </citation>
    <scope>NUCLEOTIDE SEQUENCE</scope>
    <source>
        <strain evidence="2">CGMCC 4.7368</strain>
    </source>
</reference>